<dbReference type="EMBL" id="JAEKNN010000035">
    <property type="protein sequence ID" value="MBJ7609324.1"/>
    <property type="molecule type" value="Genomic_DNA"/>
</dbReference>
<dbReference type="InterPro" id="IPR002881">
    <property type="entry name" value="DUF58"/>
</dbReference>
<feature type="domain" description="DUF58" evidence="1">
    <location>
        <begin position="50"/>
        <end position="257"/>
    </location>
</feature>
<dbReference type="AlphaFoldDB" id="A0A934NJF2"/>
<evidence type="ECO:0000313" key="2">
    <source>
        <dbReference type="EMBL" id="MBJ7609324.1"/>
    </source>
</evidence>
<dbReference type="SUPFAM" id="SSF53300">
    <property type="entry name" value="vWA-like"/>
    <property type="match status" value="1"/>
</dbReference>
<proteinExistence type="predicted"/>
<comment type="caution">
    <text evidence="2">The sequence shown here is derived from an EMBL/GenBank/DDBJ whole genome shotgun (WGS) entry which is preliminary data.</text>
</comment>
<evidence type="ECO:0000313" key="3">
    <source>
        <dbReference type="Proteomes" id="UP000614410"/>
    </source>
</evidence>
<protein>
    <submittedName>
        <fullName evidence="2">DUF58 domain-containing protein</fullName>
    </submittedName>
</protein>
<evidence type="ECO:0000259" key="1">
    <source>
        <dbReference type="Pfam" id="PF01882"/>
    </source>
</evidence>
<dbReference type="PANTHER" id="PTHR33608:SF7">
    <property type="entry name" value="DUF58 DOMAIN-CONTAINING PROTEIN"/>
    <property type="match status" value="1"/>
</dbReference>
<gene>
    <name evidence="2" type="ORF">JF887_07815</name>
</gene>
<sequence length="293" mass="30940">MTGAGAELGIDGGVIALLDRLALSSRRPVLGSPGVRRARRTGGAVEFADHRAYTPGDDIRRVDWNAYARLDRLILRLYAGEEDTTVTLWIDVSSSMGFGRPSKLHAAAALAGALGYVALAGYDRVAVATFSGDVAWPVPPLRGRARVEALWRALLALRASGSTDFAALARAAPRSRPGLCIVISDFLSEPGPARGLTALRQGGSDVTLIQLLAPDEISPALSGDLRLRDAESGATVEVTVTPALLAEYAAALSAHQAALRGVARRHRGDLLTLRSDTPLREALGACRSHTLLR</sequence>
<accession>A0A934NJF2</accession>
<dbReference type="Pfam" id="PF01882">
    <property type="entry name" value="DUF58"/>
    <property type="match status" value="1"/>
</dbReference>
<dbReference type="PANTHER" id="PTHR33608">
    <property type="entry name" value="BLL2464 PROTEIN"/>
    <property type="match status" value="1"/>
</dbReference>
<dbReference type="Proteomes" id="UP000614410">
    <property type="component" value="Unassembled WGS sequence"/>
</dbReference>
<dbReference type="InterPro" id="IPR036465">
    <property type="entry name" value="vWFA_dom_sf"/>
</dbReference>
<name>A0A934NJF2_9BACT</name>
<dbReference type="Gene3D" id="3.40.50.410">
    <property type="entry name" value="von Willebrand factor, type A domain"/>
    <property type="match status" value="1"/>
</dbReference>
<reference evidence="2 3" key="1">
    <citation type="submission" date="2020-10" db="EMBL/GenBank/DDBJ databases">
        <title>Ca. Dormibacterota MAGs.</title>
        <authorList>
            <person name="Montgomery K."/>
        </authorList>
    </citation>
    <scope>NUCLEOTIDE SEQUENCE [LARGE SCALE GENOMIC DNA]</scope>
    <source>
        <strain evidence="2">Mitchell_Peninsula_5</strain>
    </source>
</reference>
<organism evidence="2 3">
    <name type="scientific">Candidatus Amunia macphersoniae</name>
    <dbReference type="NCBI Taxonomy" id="3127014"/>
    <lineage>
        <taxon>Bacteria</taxon>
        <taxon>Bacillati</taxon>
        <taxon>Candidatus Dormiibacterota</taxon>
        <taxon>Candidatus Dormibacteria</taxon>
        <taxon>Candidatus Aeolococcales</taxon>
        <taxon>Candidatus Aeolococcaceae</taxon>
        <taxon>Candidatus Amunia</taxon>
    </lineage>
</organism>